<evidence type="ECO:0000259" key="1">
    <source>
        <dbReference type="Pfam" id="PF04296"/>
    </source>
</evidence>
<dbReference type="Proteomes" id="UP001057522">
    <property type="component" value="Unassembled WGS sequence"/>
</dbReference>
<dbReference type="InterPro" id="IPR007393">
    <property type="entry name" value="YlxR_dom"/>
</dbReference>
<keyword evidence="3" id="KW-1185">Reference proteome</keyword>
<dbReference type="Gene3D" id="3.30.1230.10">
    <property type="entry name" value="YlxR-like"/>
    <property type="match status" value="1"/>
</dbReference>
<dbReference type="Pfam" id="PF04296">
    <property type="entry name" value="YlxR"/>
    <property type="match status" value="1"/>
</dbReference>
<gene>
    <name evidence="2" type="ORF">NCR95_07895</name>
</gene>
<dbReference type="InterPro" id="IPR035931">
    <property type="entry name" value="YlxR-like_sf"/>
</dbReference>
<organism evidence="2 3">
    <name type="scientific">Helicobacter colisuis</name>
    <dbReference type="NCBI Taxonomy" id="2949739"/>
    <lineage>
        <taxon>Bacteria</taxon>
        <taxon>Pseudomonadati</taxon>
        <taxon>Campylobacterota</taxon>
        <taxon>Epsilonproteobacteria</taxon>
        <taxon>Campylobacterales</taxon>
        <taxon>Helicobacteraceae</taxon>
        <taxon>Helicobacter</taxon>
    </lineage>
</organism>
<dbReference type="SUPFAM" id="SSF64376">
    <property type="entry name" value="YlxR-like"/>
    <property type="match status" value="1"/>
</dbReference>
<accession>A0ABT0TVX0</accession>
<proteinExistence type="predicted"/>
<protein>
    <submittedName>
        <fullName evidence="2">DUF448 domain-containing protein</fullName>
    </submittedName>
</protein>
<sequence length="79" mass="9494">MSNPIRMCVVCRERFEQKQLIRLQYRDLKLSLFNGQGRSFYICKNCQNNPKLFNSIARVCKIDKKHKEILQESLKEIFI</sequence>
<evidence type="ECO:0000313" key="3">
    <source>
        <dbReference type="Proteomes" id="UP001057522"/>
    </source>
</evidence>
<name>A0ABT0TVX0_9HELI</name>
<feature type="domain" description="YlxR" evidence="1">
    <location>
        <begin position="6"/>
        <end position="61"/>
    </location>
</feature>
<dbReference type="RefSeq" id="WP_112057427.1">
    <property type="nucleotide sequence ID" value="NZ_JAMOKV010000001.1"/>
</dbReference>
<evidence type="ECO:0000313" key="2">
    <source>
        <dbReference type="EMBL" id="MCL9820081.1"/>
    </source>
</evidence>
<comment type="caution">
    <text evidence="2">The sequence shown here is derived from an EMBL/GenBank/DDBJ whole genome shotgun (WGS) entry which is preliminary data.</text>
</comment>
<dbReference type="EMBL" id="JAMOKX010000007">
    <property type="protein sequence ID" value="MCL9820081.1"/>
    <property type="molecule type" value="Genomic_DNA"/>
</dbReference>
<reference evidence="2" key="1">
    <citation type="submission" date="2022-06" db="EMBL/GenBank/DDBJ databases">
        <title>Helicobacter colisuis sp. nov.</title>
        <authorList>
            <person name="Papic B."/>
            <person name="Gruntar I."/>
        </authorList>
    </citation>
    <scope>NUCLEOTIDE SEQUENCE</scope>
    <source>
        <strain evidence="2">11154-15</strain>
    </source>
</reference>